<sequence length="358" mass="40265">MKNTKGISKNTACPASVTVKIKLDTINTRMSNDFICRGLVGVITIAPFHKHSFMTAETLRFLPAEDCREKFEGYFNDGMGPAESTNYHREVLEMNPALQPSGLANNRINPTKRTITYWQEQWRLLHLGLQNGHGMLEKLKEKMAAHTKINATVAFKENPFAVAVITPIMKGAHSLKTSEEIIFVDSTSSCDAENHTITFMLTPCAAGAVPDGIFITKGQTEECYKQGFNLLMDLMKESAFNGKGAPATFITDDSEAEINAKFGLVVQIFYVFFHVGQAVWQWLWDSKNGISNDSRRQLMSYFQSILYAESPACAKKAYLNAIGYIGSCIPIYPLWNAYLMQMCKRRELRCLTFRDESI</sequence>
<keyword evidence="1" id="KW-0472">Membrane</keyword>
<reference evidence="2 3" key="1">
    <citation type="journal article" date="2019" name="Sci. Rep.">
        <title>Orb-weaving spider Araneus ventricosus genome elucidates the spidroin gene catalogue.</title>
        <authorList>
            <person name="Kono N."/>
            <person name="Nakamura H."/>
            <person name="Ohtoshi R."/>
            <person name="Moran D.A.P."/>
            <person name="Shinohara A."/>
            <person name="Yoshida Y."/>
            <person name="Fujiwara M."/>
            <person name="Mori M."/>
            <person name="Tomita M."/>
            <person name="Arakawa K."/>
        </authorList>
    </citation>
    <scope>NUCLEOTIDE SEQUENCE [LARGE SCALE GENOMIC DNA]</scope>
</reference>
<name>A0A4Y2LBH3_ARAVE</name>
<dbReference type="Proteomes" id="UP000499080">
    <property type="component" value="Unassembled WGS sequence"/>
</dbReference>
<protein>
    <recommendedName>
        <fullName evidence="4">MULE transposase domain-containing protein</fullName>
    </recommendedName>
</protein>
<feature type="transmembrane region" description="Helical" evidence="1">
    <location>
        <begin position="317"/>
        <end position="339"/>
    </location>
</feature>
<dbReference type="PANTHER" id="PTHR35385:SF2">
    <property type="entry name" value="PROTEIN B, PUTATIVE-RELATED"/>
    <property type="match status" value="1"/>
</dbReference>
<evidence type="ECO:0000313" key="2">
    <source>
        <dbReference type="EMBL" id="GBN11769.1"/>
    </source>
</evidence>
<organism evidence="2 3">
    <name type="scientific">Araneus ventricosus</name>
    <name type="common">Orbweaver spider</name>
    <name type="synonym">Epeira ventricosa</name>
    <dbReference type="NCBI Taxonomy" id="182803"/>
    <lineage>
        <taxon>Eukaryota</taxon>
        <taxon>Metazoa</taxon>
        <taxon>Ecdysozoa</taxon>
        <taxon>Arthropoda</taxon>
        <taxon>Chelicerata</taxon>
        <taxon>Arachnida</taxon>
        <taxon>Araneae</taxon>
        <taxon>Araneomorphae</taxon>
        <taxon>Entelegynae</taxon>
        <taxon>Araneoidea</taxon>
        <taxon>Araneidae</taxon>
        <taxon>Araneus</taxon>
    </lineage>
</organism>
<dbReference type="PANTHER" id="PTHR35385">
    <property type="entry name" value="PROTEIN B, PUTATIVE-RELATED-RELATED"/>
    <property type="match status" value="1"/>
</dbReference>
<evidence type="ECO:0008006" key="4">
    <source>
        <dbReference type="Google" id="ProtNLM"/>
    </source>
</evidence>
<accession>A0A4Y2LBH3</accession>
<keyword evidence="1" id="KW-1133">Transmembrane helix</keyword>
<gene>
    <name evidence="2" type="ORF">AVEN_272704_1</name>
</gene>
<dbReference type="EMBL" id="BGPR01005608">
    <property type="protein sequence ID" value="GBN11769.1"/>
    <property type="molecule type" value="Genomic_DNA"/>
</dbReference>
<dbReference type="OrthoDB" id="6436300at2759"/>
<keyword evidence="1" id="KW-0812">Transmembrane</keyword>
<dbReference type="AlphaFoldDB" id="A0A4Y2LBH3"/>
<proteinExistence type="predicted"/>
<keyword evidence="3" id="KW-1185">Reference proteome</keyword>
<evidence type="ECO:0000256" key="1">
    <source>
        <dbReference type="SAM" id="Phobius"/>
    </source>
</evidence>
<evidence type="ECO:0000313" key="3">
    <source>
        <dbReference type="Proteomes" id="UP000499080"/>
    </source>
</evidence>
<comment type="caution">
    <text evidence="2">The sequence shown here is derived from an EMBL/GenBank/DDBJ whole genome shotgun (WGS) entry which is preliminary data.</text>
</comment>